<name>A0A5C6AVD4_9BACT</name>
<dbReference type="PROSITE" id="PS50006">
    <property type="entry name" value="FHA_DOMAIN"/>
    <property type="match status" value="2"/>
</dbReference>
<feature type="domain" description="FHA" evidence="2">
    <location>
        <begin position="296"/>
        <end position="340"/>
    </location>
</feature>
<dbReference type="InterPro" id="IPR000253">
    <property type="entry name" value="FHA_dom"/>
</dbReference>
<dbReference type="InterPro" id="IPR050923">
    <property type="entry name" value="Cell_Proc_Reg/RNA_Proc"/>
</dbReference>
<evidence type="ECO:0000313" key="4">
    <source>
        <dbReference type="Proteomes" id="UP000316213"/>
    </source>
</evidence>
<protein>
    <submittedName>
        <fullName evidence="3">FHA domain protein</fullName>
    </submittedName>
</protein>
<accession>A0A5C6AVD4</accession>
<dbReference type="Proteomes" id="UP000316213">
    <property type="component" value="Unassembled WGS sequence"/>
</dbReference>
<dbReference type="CDD" id="cd00060">
    <property type="entry name" value="FHA"/>
    <property type="match status" value="2"/>
</dbReference>
<keyword evidence="4" id="KW-1185">Reference proteome</keyword>
<proteinExistence type="predicted"/>
<dbReference type="RefSeq" id="WP_146576171.1">
    <property type="nucleotide sequence ID" value="NZ_SJPM01000001.1"/>
</dbReference>
<dbReference type="SUPFAM" id="SSF49879">
    <property type="entry name" value="SMAD/FHA domain"/>
    <property type="match status" value="2"/>
</dbReference>
<dbReference type="Gene3D" id="2.60.200.20">
    <property type="match status" value="2"/>
</dbReference>
<evidence type="ECO:0000259" key="2">
    <source>
        <dbReference type="PROSITE" id="PS50006"/>
    </source>
</evidence>
<gene>
    <name evidence="3" type="ORF">Pla100_06300</name>
</gene>
<dbReference type="EMBL" id="SJPM01000001">
    <property type="protein sequence ID" value="TWU03700.1"/>
    <property type="molecule type" value="Genomic_DNA"/>
</dbReference>
<evidence type="ECO:0000313" key="3">
    <source>
        <dbReference type="EMBL" id="TWU03700.1"/>
    </source>
</evidence>
<dbReference type="OrthoDB" id="249606at2"/>
<dbReference type="SMART" id="SM00240">
    <property type="entry name" value="FHA"/>
    <property type="match status" value="2"/>
</dbReference>
<organism evidence="3 4">
    <name type="scientific">Neorhodopirellula pilleata</name>
    <dbReference type="NCBI Taxonomy" id="2714738"/>
    <lineage>
        <taxon>Bacteria</taxon>
        <taxon>Pseudomonadati</taxon>
        <taxon>Planctomycetota</taxon>
        <taxon>Planctomycetia</taxon>
        <taxon>Pirellulales</taxon>
        <taxon>Pirellulaceae</taxon>
        <taxon>Neorhodopirellula</taxon>
    </lineage>
</organism>
<dbReference type="PANTHER" id="PTHR23308">
    <property type="entry name" value="NUCLEAR INHIBITOR OF PROTEIN PHOSPHATASE-1"/>
    <property type="match status" value="1"/>
</dbReference>
<feature type="compositionally biased region" description="Basic and acidic residues" evidence="1">
    <location>
        <begin position="89"/>
        <end position="98"/>
    </location>
</feature>
<dbReference type="InterPro" id="IPR008984">
    <property type="entry name" value="SMAD_FHA_dom_sf"/>
</dbReference>
<reference evidence="3 4" key="1">
    <citation type="submission" date="2019-02" db="EMBL/GenBank/DDBJ databases">
        <title>Deep-cultivation of Planctomycetes and their phenomic and genomic characterization uncovers novel biology.</title>
        <authorList>
            <person name="Wiegand S."/>
            <person name="Jogler M."/>
            <person name="Boedeker C."/>
            <person name="Pinto D."/>
            <person name="Vollmers J."/>
            <person name="Rivas-Marin E."/>
            <person name="Kohn T."/>
            <person name="Peeters S.H."/>
            <person name="Heuer A."/>
            <person name="Rast P."/>
            <person name="Oberbeckmann S."/>
            <person name="Bunk B."/>
            <person name="Jeske O."/>
            <person name="Meyerdierks A."/>
            <person name="Storesund J.E."/>
            <person name="Kallscheuer N."/>
            <person name="Luecker S."/>
            <person name="Lage O.M."/>
            <person name="Pohl T."/>
            <person name="Merkel B.J."/>
            <person name="Hornburger P."/>
            <person name="Mueller R.-W."/>
            <person name="Bruemmer F."/>
            <person name="Labrenz M."/>
            <person name="Spormann A.M."/>
            <person name="Op Den Camp H."/>
            <person name="Overmann J."/>
            <person name="Amann R."/>
            <person name="Jetten M.S.M."/>
            <person name="Mascher T."/>
            <person name="Medema M.H."/>
            <person name="Devos D.P."/>
            <person name="Kaster A.-K."/>
            <person name="Ovreas L."/>
            <person name="Rohde M."/>
            <person name="Galperin M.Y."/>
            <person name="Jogler C."/>
        </authorList>
    </citation>
    <scope>NUCLEOTIDE SEQUENCE [LARGE SCALE GENOMIC DNA]</scope>
    <source>
        <strain evidence="3 4">Pla100</strain>
    </source>
</reference>
<evidence type="ECO:0000256" key="1">
    <source>
        <dbReference type="SAM" id="MobiDB-lite"/>
    </source>
</evidence>
<feature type="region of interest" description="Disordered" evidence="1">
    <location>
        <begin position="89"/>
        <end position="111"/>
    </location>
</feature>
<sequence length="389" mass="43568">MAPYNYYHQWLGIKPNDQPPTLYQLLGISQFENDRDVIRNATERQSLHVRRLARGPFTEIGQALLNELAEAKLTLLDDEKRNAYDARLRQESLHESESKPVPAGEQSSGKLAPGELAAGELAPGELAPGELAPGEKVDDQQADDSVQTTGDEELARQIDRISGNQPTGNTIEEPPNVTSEGRLNDRQTQSTHIQLTREQAKQSGREGWVIGYNTGCHFHVDCPVVSNVHCKFTWIAEVLSLRDLNSTNGTFVNRRKIRSVTRIRLTDLVTLGRDHRIIFPRELFDSVSIARVGAFIFVGQGSGNELRLESPAVSTYHARLDWIQDRIVVVDLNSTNGTFVINSSGKKRLSEPYLLSKNDRVCFGDLTLEYQDMFEKLIHHQLAMTNGTL</sequence>
<dbReference type="AlphaFoldDB" id="A0A5C6AVD4"/>
<feature type="domain" description="FHA" evidence="2">
    <location>
        <begin position="208"/>
        <end position="257"/>
    </location>
</feature>
<feature type="region of interest" description="Disordered" evidence="1">
    <location>
        <begin position="125"/>
        <end position="189"/>
    </location>
</feature>
<feature type="compositionally biased region" description="Polar residues" evidence="1">
    <location>
        <begin position="162"/>
        <end position="189"/>
    </location>
</feature>
<comment type="caution">
    <text evidence="3">The sequence shown here is derived from an EMBL/GenBank/DDBJ whole genome shotgun (WGS) entry which is preliminary data.</text>
</comment>
<dbReference type="Pfam" id="PF00498">
    <property type="entry name" value="FHA"/>
    <property type="match status" value="2"/>
</dbReference>